<evidence type="ECO:0000313" key="3">
    <source>
        <dbReference type="EMBL" id="KAF6019939.1"/>
    </source>
</evidence>
<comment type="caution">
    <text evidence="3">The sequence shown here is derived from an EMBL/GenBank/DDBJ whole genome shotgun (WGS) entry which is preliminary data.</text>
</comment>
<evidence type="ECO:0000313" key="4">
    <source>
        <dbReference type="Proteomes" id="UP000593567"/>
    </source>
</evidence>
<protein>
    <submittedName>
        <fullName evidence="3">Uncharacterized protein</fullName>
    </submittedName>
</protein>
<dbReference type="GO" id="GO:0005737">
    <property type="term" value="C:cytoplasm"/>
    <property type="evidence" value="ECO:0007669"/>
    <property type="project" value="TreeGrafter"/>
</dbReference>
<dbReference type="GO" id="GO:0007265">
    <property type="term" value="P:Ras protein signal transduction"/>
    <property type="evidence" value="ECO:0007669"/>
    <property type="project" value="TreeGrafter"/>
</dbReference>
<dbReference type="AlphaFoldDB" id="A0A7J7J190"/>
<name>A0A7J7J190_BUGNE</name>
<proteinExistence type="predicted"/>
<dbReference type="EMBL" id="VXIV02003204">
    <property type="protein sequence ID" value="KAF6019939.1"/>
    <property type="molecule type" value="Genomic_DNA"/>
</dbReference>
<evidence type="ECO:0000256" key="2">
    <source>
        <dbReference type="SAM" id="MobiDB-lite"/>
    </source>
</evidence>
<feature type="coiled-coil region" evidence="1">
    <location>
        <begin position="12"/>
        <end position="81"/>
    </location>
</feature>
<keyword evidence="1" id="KW-0175">Coiled coil</keyword>
<dbReference type="GO" id="GO:0016567">
    <property type="term" value="P:protein ubiquitination"/>
    <property type="evidence" value="ECO:0007669"/>
    <property type="project" value="TreeGrafter"/>
</dbReference>
<keyword evidence="4" id="KW-1185">Reference proteome</keyword>
<dbReference type="Proteomes" id="UP000593567">
    <property type="component" value="Unassembled WGS sequence"/>
</dbReference>
<dbReference type="PANTHER" id="PTHR24007:SF7">
    <property type="entry name" value="BRCA1-ASSOCIATED PROTEIN"/>
    <property type="match status" value="1"/>
</dbReference>
<reference evidence="3" key="1">
    <citation type="submission" date="2020-06" db="EMBL/GenBank/DDBJ databases">
        <title>Draft genome of Bugula neritina, a colonial animal packing powerful symbionts and potential medicines.</title>
        <authorList>
            <person name="Rayko M."/>
        </authorList>
    </citation>
    <scope>NUCLEOTIDE SEQUENCE [LARGE SCALE GENOMIC DNA]</scope>
    <source>
        <strain evidence="3">Kwan_BN1</strain>
    </source>
</reference>
<accession>A0A7J7J190</accession>
<feature type="region of interest" description="Disordered" evidence="2">
    <location>
        <begin position="95"/>
        <end position="130"/>
    </location>
</feature>
<evidence type="ECO:0000256" key="1">
    <source>
        <dbReference type="SAM" id="Coils"/>
    </source>
</evidence>
<gene>
    <name evidence="3" type="ORF">EB796_021759</name>
</gene>
<dbReference type="PANTHER" id="PTHR24007">
    <property type="entry name" value="BRCA1-ASSOCIATED PROTEIN"/>
    <property type="match status" value="1"/>
</dbReference>
<sequence length="130" mass="15248">MVDLKATEGQDIQTLQKSKEYFEKKCEQLSTQYKKVLNQLQEEQAMNRSLLNNQQHWQSAVQRLEEDKQKQEKELKDTQEQLRDILFHLEAQNKLSSENTGLDAKELEDGQISVGASSTPQSRRRSRRKK</sequence>
<organism evidence="3 4">
    <name type="scientific">Bugula neritina</name>
    <name type="common">Brown bryozoan</name>
    <name type="synonym">Sertularia neritina</name>
    <dbReference type="NCBI Taxonomy" id="10212"/>
    <lineage>
        <taxon>Eukaryota</taxon>
        <taxon>Metazoa</taxon>
        <taxon>Spiralia</taxon>
        <taxon>Lophotrochozoa</taxon>
        <taxon>Bryozoa</taxon>
        <taxon>Gymnolaemata</taxon>
        <taxon>Cheilostomatida</taxon>
        <taxon>Flustrina</taxon>
        <taxon>Buguloidea</taxon>
        <taxon>Bugulidae</taxon>
        <taxon>Bugula</taxon>
    </lineage>
</organism>
<dbReference type="GO" id="GO:0061630">
    <property type="term" value="F:ubiquitin protein ligase activity"/>
    <property type="evidence" value="ECO:0007669"/>
    <property type="project" value="TreeGrafter"/>
</dbReference>